<reference evidence="6" key="1">
    <citation type="submission" date="2017-09" db="EMBL/GenBank/DDBJ databases">
        <title>Depth-based differentiation of microbial function through sediment-hosted aquifers and enrichment of novel symbionts in the deep terrestrial subsurface.</title>
        <authorList>
            <person name="Probst A.J."/>
            <person name="Ladd B."/>
            <person name="Jarett J.K."/>
            <person name="Geller-Mcgrath D.E."/>
            <person name="Sieber C.M.K."/>
            <person name="Emerson J.B."/>
            <person name="Anantharaman K."/>
            <person name="Thomas B.C."/>
            <person name="Malmstrom R."/>
            <person name="Stieglmeier M."/>
            <person name="Klingl A."/>
            <person name="Woyke T."/>
            <person name="Ryan C.M."/>
            <person name="Banfield J.F."/>
        </authorList>
    </citation>
    <scope>NUCLEOTIDE SEQUENCE [LARGE SCALE GENOMIC DNA]</scope>
</reference>
<keyword evidence="2" id="KW-0547">Nucleotide-binding</keyword>
<evidence type="ECO:0000256" key="2">
    <source>
        <dbReference type="ARBA" id="ARBA00022741"/>
    </source>
</evidence>
<dbReference type="PANTHER" id="PTHR43030:SF1">
    <property type="entry name" value="PHOSPHOENOLPYRUVATE SYNTHASE"/>
    <property type="match status" value="1"/>
</dbReference>
<dbReference type="Proteomes" id="UP000228510">
    <property type="component" value="Unassembled WGS sequence"/>
</dbReference>
<sequence length="220" mass="24630">MPLTVYEKKIIEFGSEVVFMKAYRRELQSWSYYLLEPLLKEIARRLHLSLNQARMLLPEEITKALTSGRTDNELINRRLQYVVYGYAPQRLCITGEPGRNFIKNNIKPEKKAQLVDEFKGDIACAGKAKGTVKIINTPEDMKKMERGNILVSASTNPNLMPAIRQSAAIITDEGGLTCHAAIVSRELKIPCVVGTKIATQVLKDGDTVEVDANKGIVRKI</sequence>
<evidence type="ECO:0000313" key="6">
    <source>
        <dbReference type="Proteomes" id="UP000228510"/>
    </source>
</evidence>
<evidence type="ECO:0000256" key="3">
    <source>
        <dbReference type="ARBA" id="ARBA00022840"/>
    </source>
</evidence>
<dbReference type="InterPro" id="IPR036637">
    <property type="entry name" value="Phosphohistidine_dom_sf"/>
</dbReference>
<protein>
    <recommendedName>
        <fullName evidence="4">PEP-utilising enzyme mobile domain-containing protein</fullName>
    </recommendedName>
</protein>
<evidence type="ECO:0000313" key="5">
    <source>
        <dbReference type="EMBL" id="PIR92759.1"/>
    </source>
</evidence>
<dbReference type="PANTHER" id="PTHR43030">
    <property type="entry name" value="PHOSPHOENOLPYRUVATE SYNTHASE"/>
    <property type="match status" value="1"/>
</dbReference>
<dbReference type="SUPFAM" id="SSF52009">
    <property type="entry name" value="Phosphohistidine domain"/>
    <property type="match status" value="1"/>
</dbReference>
<dbReference type="PROSITE" id="PS00370">
    <property type="entry name" value="PEP_ENZYMES_PHOS_SITE"/>
    <property type="match status" value="1"/>
</dbReference>
<comment type="similarity">
    <text evidence="1">Belongs to the PEP-utilizing enzyme family.</text>
</comment>
<evidence type="ECO:0000256" key="1">
    <source>
        <dbReference type="ARBA" id="ARBA00007837"/>
    </source>
</evidence>
<evidence type="ECO:0000259" key="4">
    <source>
        <dbReference type="Pfam" id="PF00391"/>
    </source>
</evidence>
<gene>
    <name evidence="5" type="ORF">COU01_00050</name>
</gene>
<dbReference type="Pfam" id="PF00391">
    <property type="entry name" value="PEP-utilizers"/>
    <property type="match status" value="1"/>
</dbReference>
<accession>A0A2H0V2W0</accession>
<dbReference type="GO" id="GO:0008986">
    <property type="term" value="F:pyruvate, water dikinase activity"/>
    <property type="evidence" value="ECO:0007669"/>
    <property type="project" value="InterPro"/>
</dbReference>
<dbReference type="Gene3D" id="3.50.30.10">
    <property type="entry name" value="Phosphohistidine domain"/>
    <property type="match status" value="1"/>
</dbReference>
<dbReference type="GO" id="GO:0005524">
    <property type="term" value="F:ATP binding"/>
    <property type="evidence" value="ECO:0007669"/>
    <property type="project" value="UniProtKB-KW"/>
</dbReference>
<proteinExistence type="inferred from homology"/>
<dbReference type="InterPro" id="IPR018274">
    <property type="entry name" value="PEP_util_AS"/>
</dbReference>
<dbReference type="EMBL" id="PFAT01000001">
    <property type="protein sequence ID" value="PIR92759.1"/>
    <property type="molecule type" value="Genomic_DNA"/>
</dbReference>
<name>A0A2H0V2W0_9BACT</name>
<dbReference type="InterPro" id="IPR006319">
    <property type="entry name" value="PEP_synth"/>
</dbReference>
<organism evidence="5 6">
    <name type="scientific">Candidatus Falkowbacteria bacterium CG10_big_fil_rev_8_21_14_0_10_44_15</name>
    <dbReference type="NCBI Taxonomy" id="1974569"/>
    <lineage>
        <taxon>Bacteria</taxon>
        <taxon>Candidatus Falkowiibacteriota</taxon>
    </lineage>
</organism>
<keyword evidence="3" id="KW-0067">ATP-binding</keyword>
<comment type="caution">
    <text evidence="5">The sequence shown here is derived from an EMBL/GenBank/DDBJ whole genome shotgun (WGS) entry which is preliminary data.</text>
</comment>
<feature type="domain" description="PEP-utilising enzyme mobile" evidence="4">
    <location>
        <begin position="145"/>
        <end position="215"/>
    </location>
</feature>
<dbReference type="AlphaFoldDB" id="A0A2H0V2W0"/>
<dbReference type="InterPro" id="IPR008279">
    <property type="entry name" value="PEP-util_enz_mobile_dom"/>
</dbReference>